<reference evidence="2 3" key="1">
    <citation type="journal article" date="2023" name="Int. J. Mol. Sci.">
        <title>De Novo Assembly and Annotation of 11 Diverse Shrub Willow (Salix) Genomes Reveals Novel Gene Organization in Sex-Linked Regions.</title>
        <authorList>
            <person name="Hyden B."/>
            <person name="Feng K."/>
            <person name="Yates T.B."/>
            <person name="Jawdy S."/>
            <person name="Cereghino C."/>
            <person name="Smart L.B."/>
            <person name="Muchero W."/>
        </authorList>
    </citation>
    <scope>NUCLEOTIDE SEQUENCE [LARGE SCALE GENOMIC DNA]</scope>
    <source>
        <tissue evidence="2">Shoot tip</tissue>
    </source>
</reference>
<comment type="caution">
    <text evidence="2">The sequence shown here is derived from an EMBL/GenBank/DDBJ whole genome shotgun (WGS) entry which is preliminary data.</text>
</comment>
<protein>
    <submittedName>
        <fullName evidence="2">Uncharacterized protein</fullName>
    </submittedName>
</protein>
<organism evidence="2 3">
    <name type="scientific">Salix udensis</name>
    <dbReference type="NCBI Taxonomy" id="889485"/>
    <lineage>
        <taxon>Eukaryota</taxon>
        <taxon>Viridiplantae</taxon>
        <taxon>Streptophyta</taxon>
        <taxon>Embryophyta</taxon>
        <taxon>Tracheophyta</taxon>
        <taxon>Spermatophyta</taxon>
        <taxon>Magnoliopsida</taxon>
        <taxon>eudicotyledons</taxon>
        <taxon>Gunneridae</taxon>
        <taxon>Pentapetalae</taxon>
        <taxon>rosids</taxon>
        <taxon>fabids</taxon>
        <taxon>Malpighiales</taxon>
        <taxon>Salicaceae</taxon>
        <taxon>Saliceae</taxon>
        <taxon>Salix</taxon>
    </lineage>
</organism>
<name>A0AAD6PJI8_9ROSI</name>
<evidence type="ECO:0000313" key="2">
    <source>
        <dbReference type="EMBL" id="KAJ6430618.1"/>
    </source>
</evidence>
<gene>
    <name evidence="2" type="ORF">OIU84_021917</name>
</gene>
<dbReference type="Proteomes" id="UP001162972">
    <property type="component" value="Chromosome 8"/>
</dbReference>
<evidence type="ECO:0000256" key="1">
    <source>
        <dbReference type="SAM" id="MobiDB-lite"/>
    </source>
</evidence>
<dbReference type="AlphaFoldDB" id="A0AAD6PJI8"/>
<dbReference type="EMBL" id="JAPFFJ010000004">
    <property type="protein sequence ID" value="KAJ6430618.1"/>
    <property type="molecule type" value="Genomic_DNA"/>
</dbReference>
<evidence type="ECO:0000313" key="3">
    <source>
        <dbReference type="Proteomes" id="UP001162972"/>
    </source>
</evidence>
<sequence length="84" mass="9162">MSIVIENAMSLQHQRKAENRRQVNGRDNSRALGSNNGVAGNGVIEKTVEGVHLEEQVFAELVRVGVELSLLSAAFNFLVKMVKG</sequence>
<proteinExistence type="predicted"/>
<feature type="region of interest" description="Disordered" evidence="1">
    <location>
        <begin position="9"/>
        <end position="38"/>
    </location>
</feature>
<accession>A0AAD6PJI8</accession>
<keyword evidence="3" id="KW-1185">Reference proteome</keyword>